<gene>
    <name evidence="9" type="primary">mscL</name>
    <name evidence="10" type="ORF">BST99_11770</name>
</gene>
<dbReference type="AlphaFoldDB" id="A0A2S7T9Y5"/>
<dbReference type="GO" id="GO:0008381">
    <property type="term" value="F:mechanosensitive monoatomic ion channel activity"/>
    <property type="evidence" value="ECO:0007669"/>
    <property type="project" value="UniProtKB-UniRule"/>
</dbReference>
<dbReference type="EMBL" id="MQVX01000001">
    <property type="protein sequence ID" value="PQJ16305.1"/>
    <property type="molecule type" value="Genomic_DNA"/>
</dbReference>
<evidence type="ECO:0000256" key="7">
    <source>
        <dbReference type="ARBA" id="ARBA00023136"/>
    </source>
</evidence>
<dbReference type="PANTHER" id="PTHR30266">
    <property type="entry name" value="MECHANOSENSITIVE CHANNEL MSCL"/>
    <property type="match status" value="1"/>
</dbReference>
<dbReference type="InterPro" id="IPR037673">
    <property type="entry name" value="MSC/AndL"/>
</dbReference>
<dbReference type="InterPro" id="IPR036019">
    <property type="entry name" value="MscL_channel"/>
</dbReference>
<dbReference type="PANTHER" id="PTHR30266:SF2">
    <property type="entry name" value="LARGE-CONDUCTANCE MECHANOSENSITIVE CHANNEL"/>
    <property type="match status" value="1"/>
</dbReference>
<name>A0A2S7T9Y5_9FLAO</name>
<keyword evidence="8 9" id="KW-0407">Ion channel</keyword>
<proteinExistence type="inferred from homology"/>
<keyword evidence="6 9" id="KW-0406">Ion transport</keyword>
<dbReference type="Pfam" id="PF01741">
    <property type="entry name" value="MscL"/>
    <property type="match status" value="1"/>
</dbReference>
<dbReference type="NCBIfam" id="TIGR00220">
    <property type="entry name" value="mscL"/>
    <property type="match status" value="1"/>
</dbReference>
<dbReference type="GO" id="GO:0005886">
    <property type="term" value="C:plasma membrane"/>
    <property type="evidence" value="ECO:0007669"/>
    <property type="project" value="UniProtKB-SubCell"/>
</dbReference>
<evidence type="ECO:0000256" key="8">
    <source>
        <dbReference type="ARBA" id="ARBA00023303"/>
    </source>
</evidence>
<evidence type="ECO:0000256" key="4">
    <source>
        <dbReference type="ARBA" id="ARBA00022692"/>
    </source>
</evidence>
<comment type="similarity">
    <text evidence="9">Belongs to the MscL family.</text>
</comment>
<keyword evidence="11" id="KW-1185">Reference proteome</keyword>
<protein>
    <recommendedName>
        <fullName evidence="9">Large-conductance mechanosensitive channel</fullName>
    </recommendedName>
</protein>
<dbReference type="Proteomes" id="UP000239366">
    <property type="component" value="Unassembled WGS sequence"/>
</dbReference>
<keyword evidence="7 9" id="KW-0472">Membrane</keyword>
<evidence type="ECO:0000256" key="6">
    <source>
        <dbReference type="ARBA" id="ARBA00023065"/>
    </source>
</evidence>
<reference evidence="11" key="1">
    <citation type="submission" date="2016-11" db="EMBL/GenBank/DDBJ databases">
        <title>Trade-off between light-utilization and light-protection in marine flavobacteria.</title>
        <authorList>
            <person name="Kumagai Y."/>
            <person name="Yoshizawa S."/>
            <person name="Kogure K."/>
        </authorList>
    </citation>
    <scope>NUCLEOTIDE SEQUENCE [LARGE SCALE GENOMIC DNA]</scope>
    <source>
        <strain evidence="11">SG-18</strain>
    </source>
</reference>
<dbReference type="RefSeq" id="WP_105001980.1">
    <property type="nucleotide sequence ID" value="NZ_MQVX01000001.1"/>
</dbReference>
<dbReference type="HAMAP" id="MF_00115">
    <property type="entry name" value="MscL"/>
    <property type="match status" value="1"/>
</dbReference>
<evidence type="ECO:0000256" key="5">
    <source>
        <dbReference type="ARBA" id="ARBA00022989"/>
    </source>
</evidence>
<comment type="subunit">
    <text evidence="9">Homopentamer.</text>
</comment>
<accession>A0A2S7T9Y5</accession>
<evidence type="ECO:0000313" key="10">
    <source>
        <dbReference type="EMBL" id="PQJ16305.1"/>
    </source>
</evidence>
<keyword evidence="2 9" id="KW-0813">Transport</keyword>
<feature type="transmembrane region" description="Helical" evidence="9">
    <location>
        <begin position="85"/>
        <end position="103"/>
    </location>
</feature>
<evidence type="ECO:0000256" key="9">
    <source>
        <dbReference type="HAMAP-Rule" id="MF_00115"/>
    </source>
</evidence>
<comment type="caution">
    <text evidence="10">The sequence shown here is derived from an EMBL/GenBank/DDBJ whole genome shotgun (WGS) entry which is preliminary data.</text>
</comment>
<comment type="function">
    <text evidence="9">Channel that opens in response to stretch forces in the membrane lipid bilayer. May participate in the regulation of osmotic pressure changes within the cell.</text>
</comment>
<comment type="caution">
    <text evidence="9">Lacks conserved residue(s) required for the propagation of feature annotation.</text>
</comment>
<evidence type="ECO:0000256" key="1">
    <source>
        <dbReference type="ARBA" id="ARBA00004141"/>
    </source>
</evidence>
<evidence type="ECO:0000256" key="3">
    <source>
        <dbReference type="ARBA" id="ARBA00022475"/>
    </source>
</evidence>
<dbReference type="InterPro" id="IPR001185">
    <property type="entry name" value="MS_channel"/>
</dbReference>
<sequence length="141" mass="15138">MGFFKDFKSFLMKGDIVSLATAVVIGGAFSTIVNSAVKDIIMPIVGVITGGTDFTQQYIALNGEAYENLAAAQEAGAAVLTYGNLIQAIINFIIVGLFIYVFLKAYENTQKKEEEAPAAPAGPTQEELLAEIRDLLKQQNS</sequence>
<organism evidence="10 11">
    <name type="scientific">Aureicoccus marinus</name>
    <dbReference type="NCBI Taxonomy" id="754435"/>
    <lineage>
        <taxon>Bacteria</taxon>
        <taxon>Pseudomonadati</taxon>
        <taxon>Bacteroidota</taxon>
        <taxon>Flavobacteriia</taxon>
        <taxon>Flavobacteriales</taxon>
        <taxon>Flavobacteriaceae</taxon>
        <taxon>Aureicoccus</taxon>
    </lineage>
</organism>
<dbReference type="Gene3D" id="1.10.1200.120">
    <property type="entry name" value="Large-conductance mechanosensitive channel, MscL, domain 1"/>
    <property type="match status" value="1"/>
</dbReference>
<keyword evidence="4 9" id="KW-0812">Transmembrane</keyword>
<comment type="subcellular location">
    <subcellularLocation>
        <location evidence="9">Cell membrane</location>
        <topology evidence="9">Multi-pass membrane protein</topology>
    </subcellularLocation>
    <subcellularLocation>
        <location evidence="1">Membrane</location>
        <topology evidence="1">Multi-pass membrane protein</topology>
    </subcellularLocation>
</comment>
<dbReference type="NCBIfam" id="NF010557">
    <property type="entry name" value="PRK13952.1"/>
    <property type="match status" value="1"/>
</dbReference>
<dbReference type="OrthoDB" id="9810350at2"/>
<dbReference type="SUPFAM" id="SSF81330">
    <property type="entry name" value="Gated mechanosensitive channel"/>
    <property type="match status" value="1"/>
</dbReference>
<keyword evidence="3 9" id="KW-1003">Cell membrane</keyword>
<evidence type="ECO:0000313" key="11">
    <source>
        <dbReference type="Proteomes" id="UP000239366"/>
    </source>
</evidence>
<evidence type="ECO:0000256" key="2">
    <source>
        <dbReference type="ARBA" id="ARBA00022448"/>
    </source>
</evidence>
<keyword evidence="5 9" id="KW-1133">Transmembrane helix</keyword>